<feature type="region of interest" description="Disordered" evidence="1">
    <location>
        <begin position="132"/>
        <end position="157"/>
    </location>
</feature>
<comment type="caution">
    <text evidence="3">The sequence shown here is derived from an EMBL/GenBank/DDBJ whole genome shotgun (WGS) entry which is preliminary data.</text>
</comment>
<name>A0A9P4MB53_9PEZI</name>
<gene>
    <name evidence="3" type="ORF">NA57DRAFT_74630</name>
</gene>
<accession>A0A9P4MB53</accession>
<organism evidence="3 4">
    <name type="scientific">Rhizodiscina lignyota</name>
    <dbReference type="NCBI Taxonomy" id="1504668"/>
    <lineage>
        <taxon>Eukaryota</taxon>
        <taxon>Fungi</taxon>
        <taxon>Dikarya</taxon>
        <taxon>Ascomycota</taxon>
        <taxon>Pezizomycotina</taxon>
        <taxon>Dothideomycetes</taxon>
        <taxon>Pleosporomycetidae</taxon>
        <taxon>Aulographales</taxon>
        <taxon>Rhizodiscinaceae</taxon>
        <taxon>Rhizodiscina</taxon>
    </lineage>
</organism>
<evidence type="ECO:0000313" key="4">
    <source>
        <dbReference type="Proteomes" id="UP000799772"/>
    </source>
</evidence>
<evidence type="ECO:0000256" key="1">
    <source>
        <dbReference type="SAM" id="MobiDB-lite"/>
    </source>
</evidence>
<keyword evidence="2" id="KW-1133">Transmembrane helix</keyword>
<keyword evidence="4" id="KW-1185">Reference proteome</keyword>
<keyword evidence="2" id="KW-0812">Transmembrane</keyword>
<proteinExistence type="predicted"/>
<keyword evidence="2" id="KW-0472">Membrane</keyword>
<sequence>MAPHPDTIDSRHYNPENSNCTTSANLYCLVAARKLGASIMPTSRFGARSSDYGPNATTIAIYVIVAILSTVIVGMLVILFRTIRDRLRGRREIPVSPHDGAIELAANSVGPRELAAPVPGWRVPNRRDQSYGGYYTPAPVPQQQPGEITGMEPGRWG</sequence>
<protein>
    <submittedName>
        <fullName evidence="3">Uncharacterized protein</fullName>
    </submittedName>
</protein>
<reference evidence="3" key="1">
    <citation type="journal article" date="2020" name="Stud. Mycol.">
        <title>101 Dothideomycetes genomes: a test case for predicting lifestyles and emergence of pathogens.</title>
        <authorList>
            <person name="Haridas S."/>
            <person name="Albert R."/>
            <person name="Binder M."/>
            <person name="Bloem J."/>
            <person name="Labutti K."/>
            <person name="Salamov A."/>
            <person name="Andreopoulos B."/>
            <person name="Baker S."/>
            <person name="Barry K."/>
            <person name="Bills G."/>
            <person name="Bluhm B."/>
            <person name="Cannon C."/>
            <person name="Castanera R."/>
            <person name="Culley D."/>
            <person name="Daum C."/>
            <person name="Ezra D."/>
            <person name="Gonzalez J."/>
            <person name="Henrissat B."/>
            <person name="Kuo A."/>
            <person name="Liang C."/>
            <person name="Lipzen A."/>
            <person name="Lutzoni F."/>
            <person name="Magnuson J."/>
            <person name="Mondo S."/>
            <person name="Nolan M."/>
            <person name="Ohm R."/>
            <person name="Pangilinan J."/>
            <person name="Park H.-J."/>
            <person name="Ramirez L."/>
            <person name="Alfaro M."/>
            <person name="Sun H."/>
            <person name="Tritt A."/>
            <person name="Yoshinaga Y."/>
            <person name="Zwiers L.-H."/>
            <person name="Turgeon B."/>
            <person name="Goodwin S."/>
            <person name="Spatafora J."/>
            <person name="Crous P."/>
            <person name="Grigoriev I."/>
        </authorList>
    </citation>
    <scope>NUCLEOTIDE SEQUENCE</scope>
    <source>
        <strain evidence="3">CBS 133067</strain>
    </source>
</reference>
<evidence type="ECO:0000313" key="3">
    <source>
        <dbReference type="EMBL" id="KAF2101037.1"/>
    </source>
</evidence>
<dbReference type="EMBL" id="ML978124">
    <property type="protein sequence ID" value="KAF2101037.1"/>
    <property type="molecule type" value="Genomic_DNA"/>
</dbReference>
<feature type="transmembrane region" description="Helical" evidence="2">
    <location>
        <begin position="59"/>
        <end position="80"/>
    </location>
</feature>
<dbReference type="Proteomes" id="UP000799772">
    <property type="component" value="Unassembled WGS sequence"/>
</dbReference>
<dbReference type="AlphaFoldDB" id="A0A9P4MB53"/>
<evidence type="ECO:0000256" key="2">
    <source>
        <dbReference type="SAM" id="Phobius"/>
    </source>
</evidence>